<evidence type="ECO:0000313" key="2">
    <source>
        <dbReference type="Proteomes" id="UP001153050"/>
    </source>
</evidence>
<keyword evidence="2" id="KW-1185">Reference proteome</keyword>
<reference evidence="1 2" key="1">
    <citation type="submission" date="2022-03" db="EMBL/GenBank/DDBJ databases">
        <authorList>
            <person name="Brunel B."/>
        </authorList>
    </citation>
    <scope>NUCLEOTIDE SEQUENCE [LARGE SCALE GENOMIC DNA]</scope>
    <source>
        <strain evidence="1">STM5069sample</strain>
    </source>
</reference>
<name>A0ABM9ECG3_9HYPH</name>
<comment type="caution">
    <text evidence="1">The sequence shown here is derived from an EMBL/GenBank/DDBJ whole genome shotgun (WGS) entry which is preliminary data.</text>
</comment>
<dbReference type="Proteomes" id="UP001153050">
    <property type="component" value="Unassembled WGS sequence"/>
</dbReference>
<accession>A0ABM9ECG3</accession>
<sequence>MAGPARVAWAPTSGTILRRCGRGASGCAPVQLTMHLLRSRRANWANFCRSDSVNLIGESNKNSACFNMVSYRVRFSLQRSSDFNLPTNKESCG</sequence>
<proteinExistence type="predicted"/>
<dbReference type="EMBL" id="CAKXZT010000149">
    <property type="protein sequence ID" value="CAH2406476.1"/>
    <property type="molecule type" value="Genomic_DNA"/>
</dbReference>
<protein>
    <submittedName>
        <fullName evidence="1">Uncharacterized protein</fullName>
    </submittedName>
</protein>
<evidence type="ECO:0000313" key="1">
    <source>
        <dbReference type="EMBL" id="CAH2406476.1"/>
    </source>
</evidence>
<organism evidence="1 2">
    <name type="scientific">Mesorhizobium escarrei</name>
    <dbReference type="NCBI Taxonomy" id="666018"/>
    <lineage>
        <taxon>Bacteria</taxon>
        <taxon>Pseudomonadati</taxon>
        <taxon>Pseudomonadota</taxon>
        <taxon>Alphaproteobacteria</taxon>
        <taxon>Hyphomicrobiales</taxon>
        <taxon>Phyllobacteriaceae</taxon>
        <taxon>Mesorhizobium</taxon>
    </lineage>
</organism>
<gene>
    <name evidence="1" type="ORF">MES5069_520144</name>
</gene>